<name>A0A6A1W4B3_9ROSI</name>
<protein>
    <submittedName>
        <fullName evidence="13">Egg cell-secreted protein 1.1</fullName>
    </submittedName>
</protein>
<dbReference type="Proteomes" id="UP000516437">
    <property type="component" value="Chromosome 6"/>
</dbReference>
<reference evidence="13" key="3">
    <citation type="submission" date="2019-09" db="EMBL/GenBank/DDBJ databases">
        <authorList>
            <person name="Gao Z."/>
        </authorList>
    </citation>
    <scope>NUCLEOTIDE SEQUENCE</scope>
    <source>
        <tissue evidence="13">Leaves</tissue>
    </source>
</reference>
<dbReference type="AlphaFoldDB" id="A0A6A1W4B3"/>
<organism evidence="13 14">
    <name type="scientific">Morella rubra</name>
    <name type="common">Chinese bayberry</name>
    <dbReference type="NCBI Taxonomy" id="262757"/>
    <lineage>
        <taxon>Eukaryota</taxon>
        <taxon>Viridiplantae</taxon>
        <taxon>Streptophyta</taxon>
        <taxon>Embryophyta</taxon>
        <taxon>Tracheophyta</taxon>
        <taxon>Spermatophyta</taxon>
        <taxon>Magnoliopsida</taxon>
        <taxon>eudicotyledons</taxon>
        <taxon>Gunneridae</taxon>
        <taxon>Pentapetalae</taxon>
        <taxon>rosids</taxon>
        <taxon>fabids</taxon>
        <taxon>Fagales</taxon>
        <taxon>Myricaceae</taxon>
        <taxon>Morella</taxon>
    </lineage>
</organism>
<keyword evidence="6" id="KW-0968">Cytoplasmic vesicle</keyword>
<dbReference type="PANTHER" id="PTHR35293:SF1">
    <property type="entry name" value="EGG CELL-SECRETED PROTEIN 1.5"/>
    <property type="match status" value="1"/>
</dbReference>
<proteinExistence type="inferred from homology"/>
<evidence type="ECO:0000313" key="13">
    <source>
        <dbReference type="EMBL" id="KAB1220074.1"/>
    </source>
</evidence>
<keyword evidence="5" id="KW-0278">Fertilization</keyword>
<evidence type="ECO:0000256" key="7">
    <source>
        <dbReference type="ARBA" id="ARBA00034457"/>
    </source>
</evidence>
<dbReference type="InterPro" id="IPR008502">
    <property type="entry name" value="Prolamin-like"/>
</dbReference>
<feature type="chain" id="PRO_5035382559" evidence="10">
    <location>
        <begin position="25"/>
        <end position="141"/>
    </location>
</feature>
<evidence type="ECO:0000256" key="6">
    <source>
        <dbReference type="ARBA" id="ARBA00023329"/>
    </source>
</evidence>
<dbReference type="InterPro" id="IPR044711">
    <property type="entry name" value="EC11-15"/>
</dbReference>
<dbReference type="GO" id="GO:0080155">
    <property type="term" value="P:regulation of double fertilization forming a zygote and endosperm"/>
    <property type="evidence" value="ECO:0007669"/>
    <property type="project" value="UniProtKB-ARBA"/>
</dbReference>
<evidence type="ECO:0000256" key="4">
    <source>
        <dbReference type="ARBA" id="ARBA00022729"/>
    </source>
</evidence>
<dbReference type="EMBL" id="RXIC02000024">
    <property type="protein sequence ID" value="KAB1210335.1"/>
    <property type="molecule type" value="Genomic_DNA"/>
</dbReference>
<dbReference type="EMBL" id="RXIC02000021">
    <property type="protein sequence ID" value="KAB1220074.1"/>
    <property type="molecule type" value="Genomic_DNA"/>
</dbReference>
<comment type="caution">
    <text evidence="13">The sequence shown here is derived from an EMBL/GenBank/DDBJ whole genome shotgun (WGS) entry which is preliminary data.</text>
</comment>
<evidence type="ECO:0000256" key="2">
    <source>
        <dbReference type="ARBA" id="ARBA00004613"/>
    </source>
</evidence>
<evidence type="ECO:0000256" key="8">
    <source>
        <dbReference type="ARBA" id="ARBA00034484"/>
    </source>
</evidence>
<evidence type="ECO:0000256" key="1">
    <source>
        <dbReference type="ARBA" id="ARBA00004541"/>
    </source>
</evidence>
<dbReference type="Pfam" id="PF05617">
    <property type="entry name" value="Prolamin_like"/>
    <property type="match status" value="1"/>
</dbReference>
<comment type="subcellular location">
    <subcellularLocation>
        <location evidence="1">Cytoplasmic vesicle</location>
    </subcellularLocation>
    <subcellularLocation>
        <location evidence="2">Secreted</location>
    </subcellularLocation>
</comment>
<comment type="similarity">
    <text evidence="8">Belongs to the plant egg cell-secreted peptide family.</text>
</comment>
<dbReference type="GO" id="GO:0005576">
    <property type="term" value="C:extracellular region"/>
    <property type="evidence" value="ECO:0007669"/>
    <property type="project" value="UniProtKB-SubCell"/>
</dbReference>
<reference evidence="13 14" key="2">
    <citation type="journal article" date="2019" name="Plant Biotechnol. J.">
        <title>The red bayberry genome and genetic basis of sex determination.</title>
        <authorList>
            <person name="Jia H.M."/>
            <person name="Jia H.J."/>
            <person name="Cai Q.L."/>
            <person name="Wang Y."/>
            <person name="Zhao H.B."/>
            <person name="Yang W.F."/>
            <person name="Wang G.Y."/>
            <person name="Li Y.H."/>
            <person name="Zhan D.L."/>
            <person name="Shen Y.T."/>
            <person name="Niu Q.F."/>
            <person name="Chang L."/>
            <person name="Qiu J."/>
            <person name="Zhao L."/>
            <person name="Xie H.B."/>
            <person name="Fu W.Y."/>
            <person name="Jin J."/>
            <person name="Li X.W."/>
            <person name="Jiao Y."/>
            <person name="Zhou C.C."/>
            <person name="Tu T."/>
            <person name="Chai C.Y."/>
            <person name="Gao J.L."/>
            <person name="Fan L.J."/>
            <person name="van de Weg E."/>
            <person name="Wang J.Y."/>
            <person name="Gao Z.S."/>
        </authorList>
    </citation>
    <scope>NUCLEOTIDE SEQUENCE [LARGE SCALE GENOMIC DNA]</scope>
    <source>
        <tissue evidence="13">Leaves</tissue>
    </source>
</reference>
<feature type="signal peptide" evidence="10">
    <location>
        <begin position="1"/>
        <end position="24"/>
    </location>
</feature>
<dbReference type="GO" id="GO:0009567">
    <property type="term" value="P:double fertilization forming a zygote and endosperm"/>
    <property type="evidence" value="ECO:0007669"/>
    <property type="project" value="InterPro"/>
</dbReference>
<dbReference type="GO" id="GO:2000008">
    <property type="term" value="P:regulation of protein localization to cell surface"/>
    <property type="evidence" value="ECO:0007669"/>
    <property type="project" value="UniProtKB-ARBA"/>
</dbReference>
<evidence type="ECO:0000259" key="11">
    <source>
        <dbReference type="Pfam" id="PF05617"/>
    </source>
</evidence>
<keyword evidence="14" id="KW-1185">Reference proteome</keyword>
<feature type="domain" description="Prolamin-like" evidence="11">
    <location>
        <begin position="44"/>
        <end position="108"/>
    </location>
</feature>
<evidence type="ECO:0000256" key="5">
    <source>
        <dbReference type="ARBA" id="ARBA00023279"/>
    </source>
</evidence>
<evidence type="ECO:0000256" key="9">
    <source>
        <dbReference type="SAM" id="MobiDB-lite"/>
    </source>
</evidence>
<evidence type="ECO:0000313" key="12">
    <source>
        <dbReference type="EMBL" id="KAB1210335.1"/>
    </source>
</evidence>
<feature type="region of interest" description="Disordered" evidence="9">
    <location>
        <begin position="118"/>
        <end position="141"/>
    </location>
</feature>
<gene>
    <name evidence="13" type="ORF">CJ030_MR3G005561</name>
    <name evidence="12" type="ORF">CJ030_MR6G024158</name>
</gene>
<dbReference type="Proteomes" id="UP000516437">
    <property type="component" value="Chromosome 3"/>
</dbReference>
<evidence type="ECO:0000313" key="14">
    <source>
        <dbReference type="Proteomes" id="UP000516437"/>
    </source>
</evidence>
<accession>A0A6A1W4B3</accession>
<keyword evidence="4 10" id="KW-0732">Signal</keyword>
<dbReference type="OrthoDB" id="776947at2759"/>
<dbReference type="GO" id="GO:0031410">
    <property type="term" value="C:cytoplasmic vesicle"/>
    <property type="evidence" value="ECO:0007669"/>
    <property type="project" value="UniProtKB-SubCell"/>
</dbReference>
<comment type="function">
    <text evidence="7">Involved in the regulation of gamete interactions during the double fertilization and to prevent multiple-pollen tube attraction; mediates the redistribution of the gamete fusogen HAP2/GCS1 to the cell surface after secretion upon sperm arrival.</text>
</comment>
<reference evidence="13" key="1">
    <citation type="submission" date="2018-07" db="EMBL/GenBank/DDBJ databases">
        <authorList>
            <person name="Gao Z.-S."/>
            <person name="Jia H.-M."/>
            <person name="Jia H.-J."/>
            <person name="Cai Q.-L."/>
            <person name="Wang Y."/>
            <person name="Zhao H.-B."/>
        </authorList>
    </citation>
    <scope>NUCLEOTIDE SEQUENCE</scope>
    <source>
        <tissue evidence="13">Leaves</tissue>
    </source>
</reference>
<evidence type="ECO:0000256" key="10">
    <source>
        <dbReference type="SAM" id="SignalP"/>
    </source>
</evidence>
<keyword evidence="3" id="KW-0964">Secreted</keyword>
<evidence type="ECO:0000256" key="3">
    <source>
        <dbReference type="ARBA" id="ARBA00022525"/>
    </source>
</evidence>
<sequence>MASFFKLLVTLLLAWTVTSTGATARTLNPASTLAARLQLDALSNCWDSLFKLQSCTGEVVMFFLNGEAYLGPSCCRAIRIVEHECWPAMIGTLGFTEQEGDILRGYCDAGDEGDQLTLLPPTPTPPSDDGVAETISMKSIP</sequence>
<dbReference type="PANTHER" id="PTHR35293">
    <property type="entry name" value="EGG CELL-SECRETED PROTEIN 1.5"/>
    <property type="match status" value="1"/>
</dbReference>